<organism evidence="1 2">
    <name type="scientific">Eikenella corrodens</name>
    <dbReference type="NCBI Taxonomy" id="539"/>
    <lineage>
        <taxon>Bacteria</taxon>
        <taxon>Pseudomonadati</taxon>
        <taxon>Pseudomonadota</taxon>
        <taxon>Betaproteobacteria</taxon>
        <taxon>Neisseriales</taxon>
        <taxon>Neisseriaceae</taxon>
        <taxon>Eikenella</taxon>
    </lineage>
</organism>
<comment type="caution">
    <text evidence="1">The sequence shown here is derived from an EMBL/GenBank/DDBJ whole genome shotgun (WGS) entry which is preliminary data.</text>
</comment>
<evidence type="ECO:0000313" key="1">
    <source>
        <dbReference type="EMBL" id="OAM23197.1"/>
    </source>
</evidence>
<protein>
    <submittedName>
        <fullName evidence="1">Uncharacterized protein</fullName>
    </submittedName>
</protein>
<name>A0A1A9RQA1_EIKCO</name>
<dbReference type="AlphaFoldDB" id="A0A1A9RQA1"/>
<dbReference type="Proteomes" id="UP000077589">
    <property type="component" value="Unassembled WGS sequence"/>
</dbReference>
<gene>
    <name evidence="1" type="ORF">A7P90_01080</name>
</gene>
<dbReference type="RefSeq" id="WP_064087295.1">
    <property type="nucleotide sequence ID" value="NZ_LXSG01000008.1"/>
</dbReference>
<dbReference type="EMBL" id="LXSG01000008">
    <property type="protein sequence ID" value="OAM23197.1"/>
    <property type="molecule type" value="Genomic_DNA"/>
</dbReference>
<evidence type="ECO:0000313" key="2">
    <source>
        <dbReference type="Proteomes" id="UP000077589"/>
    </source>
</evidence>
<reference evidence="2" key="1">
    <citation type="submission" date="2016-05" db="EMBL/GenBank/DDBJ databases">
        <title>Draft genome of Corynebacterium afermentans subsp. afermentans LCDC 88199T.</title>
        <authorList>
            <person name="Bernier A.-M."/>
            <person name="Bernard K."/>
        </authorList>
    </citation>
    <scope>NUCLEOTIDE SEQUENCE [LARGE SCALE GENOMIC DNA]</scope>
    <source>
        <strain evidence="2">NML04-0072</strain>
    </source>
</reference>
<proteinExistence type="predicted"/>
<sequence length="64" mass="7339">MPTMPPEQMLRMLKKAARIAGSQLRVEQKKMYQAMAATTEQMMHEIAELKARLLENSTPPHTEN</sequence>
<accession>A0A1A9RQA1</accession>